<proteinExistence type="predicted"/>
<dbReference type="EMBL" id="KI392596">
    <property type="protein sequence ID" value="ERN12859.1"/>
    <property type="molecule type" value="Genomic_DNA"/>
</dbReference>
<feature type="compositionally biased region" description="Basic residues" evidence="1">
    <location>
        <begin position="21"/>
        <end position="31"/>
    </location>
</feature>
<gene>
    <name evidence="2" type="ORF">AMTR_s00050p00036800</name>
</gene>
<reference evidence="3" key="1">
    <citation type="journal article" date="2013" name="Science">
        <title>The Amborella genome and the evolution of flowering plants.</title>
        <authorList>
            <consortium name="Amborella Genome Project"/>
        </authorList>
    </citation>
    <scope>NUCLEOTIDE SEQUENCE [LARGE SCALE GENOMIC DNA]</scope>
</reference>
<evidence type="ECO:0000256" key="1">
    <source>
        <dbReference type="SAM" id="MobiDB-lite"/>
    </source>
</evidence>
<feature type="compositionally biased region" description="Basic and acidic residues" evidence="1">
    <location>
        <begin position="7"/>
        <end position="19"/>
    </location>
</feature>
<accession>W1PXW2</accession>
<name>W1PXW2_AMBTC</name>
<evidence type="ECO:0000313" key="2">
    <source>
        <dbReference type="EMBL" id="ERN12859.1"/>
    </source>
</evidence>
<sequence length="73" mass="8408">MVFVAGKLKEEARGEEGARTVKGRSTRRRGSARGVVNDVQRGERKKHAVKREYTWCGKRKKRVVTREHAQQSE</sequence>
<dbReference type="Gramene" id="ERN12859">
    <property type="protein sequence ID" value="ERN12859"/>
    <property type="gene ID" value="AMTR_s00050p00036800"/>
</dbReference>
<dbReference type="AlphaFoldDB" id="W1PXW2"/>
<evidence type="ECO:0000313" key="3">
    <source>
        <dbReference type="Proteomes" id="UP000017836"/>
    </source>
</evidence>
<dbReference type="HOGENOM" id="CLU_2708135_0_0_1"/>
<organism evidence="2 3">
    <name type="scientific">Amborella trichopoda</name>
    <dbReference type="NCBI Taxonomy" id="13333"/>
    <lineage>
        <taxon>Eukaryota</taxon>
        <taxon>Viridiplantae</taxon>
        <taxon>Streptophyta</taxon>
        <taxon>Embryophyta</taxon>
        <taxon>Tracheophyta</taxon>
        <taxon>Spermatophyta</taxon>
        <taxon>Magnoliopsida</taxon>
        <taxon>Amborellales</taxon>
        <taxon>Amborellaceae</taxon>
        <taxon>Amborella</taxon>
    </lineage>
</organism>
<feature type="region of interest" description="Disordered" evidence="1">
    <location>
        <begin position="1"/>
        <end position="47"/>
    </location>
</feature>
<protein>
    <submittedName>
        <fullName evidence="2">Uncharacterized protein</fullName>
    </submittedName>
</protein>
<keyword evidence="3" id="KW-1185">Reference proteome</keyword>
<dbReference type="Proteomes" id="UP000017836">
    <property type="component" value="Unassembled WGS sequence"/>
</dbReference>